<keyword evidence="2" id="KW-1185">Reference proteome</keyword>
<evidence type="ECO:0000313" key="1">
    <source>
        <dbReference type="EMBL" id="KZS21279.1"/>
    </source>
</evidence>
<dbReference type="EMBL" id="LRGB01000024">
    <property type="protein sequence ID" value="KZS21279.1"/>
    <property type="molecule type" value="Genomic_DNA"/>
</dbReference>
<protein>
    <submittedName>
        <fullName evidence="1">Uncharacterized protein</fullName>
    </submittedName>
</protein>
<sequence length="69" mass="8056">MRSHFQDENQARQKLSRQLQQSGHSIFYDLDGKNCLLPRLKPRYDTTGSVENNPMLLLSILLALRLSWI</sequence>
<accession>A0A162CYQ2</accession>
<evidence type="ECO:0000313" key="2">
    <source>
        <dbReference type="Proteomes" id="UP000076858"/>
    </source>
</evidence>
<comment type="caution">
    <text evidence="1">The sequence shown here is derived from an EMBL/GenBank/DDBJ whole genome shotgun (WGS) entry which is preliminary data.</text>
</comment>
<dbReference type="Proteomes" id="UP000076858">
    <property type="component" value="Unassembled WGS sequence"/>
</dbReference>
<name>A0A162CYQ2_9CRUS</name>
<reference evidence="1 2" key="1">
    <citation type="submission" date="2016-03" db="EMBL/GenBank/DDBJ databases">
        <title>EvidentialGene: Evidence-directed Construction of Genes on Genomes.</title>
        <authorList>
            <person name="Gilbert D.G."/>
            <person name="Choi J.-H."/>
            <person name="Mockaitis K."/>
            <person name="Colbourne J."/>
            <person name="Pfrender M."/>
        </authorList>
    </citation>
    <scope>NUCLEOTIDE SEQUENCE [LARGE SCALE GENOMIC DNA]</scope>
    <source>
        <strain evidence="1 2">Xinb3</strain>
        <tissue evidence="1">Complete organism</tissue>
    </source>
</reference>
<organism evidence="1 2">
    <name type="scientific">Daphnia magna</name>
    <dbReference type="NCBI Taxonomy" id="35525"/>
    <lineage>
        <taxon>Eukaryota</taxon>
        <taxon>Metazoa</taxon>
        <taxon>Ecdysozoa</taxon>
        <taxon>Arthropoda</taxon>
        <taxon>Crustacea</taxon>
        <taxon>Branchiopoda</taxon>
        <taxon>Diplostraca</taxon>
        <taxon>Cladocera</taxon>
        <taxon>Anomopoda</taxon>
        <taxon>Daphniidae</taxon>
        <taxon>Daphnia</taxon>
    </lineage>
</organism>
<dbReference type="AlphaFoldDB" id="A0A162CYQ2"/>
<proteinExistence type="predicted"/>
<gene>
    <name evidence="1" type="ORF">APZ42_011219</name>
</gene>